<proteinExistence type="predicted"/>
<feature type="region of interest" description="Disordered" evidence="1">
    <location>
        <begin position="1"/>
        <end position="62"/>
    </location>
</feature>
<comment type="caution">
    <text evidence="2">The sequence shown here is derived from an EMBL/GenBank/DDBJ whole genome shotgun (WGS) entry which is preliminary data.</text>
</comment>
<reference evidence="2 3" key="1">
    <citation type="submission" date="2019-10" db="EMBL/GenBank/DDBJ databases">
        <title>Actinomadura rubteroloni sp. nov. and Actinomadura macrotermitis sp. nov., isolated from the gut of fungus growing-termite Macrotermes natalensis.</title>
        <authorList>
            <person name="Benndorf R."/>
            <person name="Martin K."/>
            <person name="Kuefner M."/>
            <person name="De Beer W."/>
            <person name="Kaster A.-K."/>
            <person name="Vollmers J."/>
            <person name="Poulsen M."/>
            <person name="Beemelmanns C."/>
        </authorList>
    </citation>
    <scope>NUCLEOTIDE SEQUENCE [LARGE SCALE GENOMIC DNA]</scope>
    <source>
        <strain evidence="2 3">RB68</strain>
    </source>
</reference>
<organism evidence="2 3">
    <name type="scientific">Actinomadura macrotermitis</name>
    <dbReference type="NCBI Taxonomy" id="2585200"/>
    <lineage>
        <taxon>Bacteria</taxon>
        <taxon>Bacillati</taxon>
        <taxon>Actinomycetota</taxon>
        <taxon>Actinomycetes</taxon>
        <taxon>Streptosporangiales</taxon>
        <taxon>Thermomonosporaceae</taxon>
        <taxon>Actinomadura</taxon>
    </lineage>
</organism>
<evidence type="ECO:0000313" key="3">
    <source>
        <dbReference type="Proteomes" id="UP000487268"/>
    </source>
</evidence>
<name>A0A7K0C853_9ACTN</name>
<evidence type="ECO:0000256" key="1">
    <source>
        <dbReference type="SAM" id="MobiDB-lite"/>
    </source>
</evidence>
<dbReference type="Proteomes" id="UP000487268">
    <property type="component" value="Unassembled WGS sequence"/>
</dbReference>
<accession>A0A7K0C853</accession>
<evidence type="ECO:0008006" key="4">
    <source>
        <dbReference type="Google" id="ProtNLM"/>
    </source>
</evidence>
<dbReference type="RefSeq" id="WP_153541803.1">
    <property type="nucleotide sequence ID" value="NZ_WEGH01000007.1"/>
</dbReference>
<dbReference type="InterPro" id="IPR035172">
    <property type="entry name" value="DUF5302"/>
</dbReference>
<dbReference type="Pfam" id="PF17227">
    <property type="entry name" value="DUF5302"/>
    <property type="match status" value="1"/>
</dbReference>
<sequence>MAEERAEHEGAEDEVKRRFREALDRKRGAAAEGNAGGGAQNGKVRGAHARADHQRQFRRKSG</sequence>
<protein>
    <recommendedName>
        <fullName evidence="4">DUF5302 domain-containing protein</fullName>
    </recommendedName>
</protein>
<keyword evidence="3" id="KW-1185">Reference proteome</keyword>
<dbReference type="AlphaFoldDB" id="A0A7K0C853"/>
<dbReference type="EMBL" id="WEGH01000007">
    <property type="protein sequence ID" value="MQY09637.1"/>
    <property type="molecule type" value="Genomic_DNA"/>
</dbReference>
<feature type="compositionally biased region" description="Basic and acidic residues" evidence="1">
    <location>
        <begin position="1"/>
        <end position="29"/>
    </location>
</feature>
<gene>
    <name evidence="2" type="ORF">ACRB68_77660</name>
</gene>
<evidence type="ECO:0000313" key="2">
    <source>
        <dbReference type="EMBL" id="MQY09637.1"/>
    </source>
</evidence>